<dbReference type="EMBL" id="FOBV01000005">
    <property type="protein sequence ID" value="SEM64587.1"/>
    <property type="molecule type" value="Genomic_DNA"/>
</dbReference>
<keyword evidence="1" id="KW-0472">Membrane</keyword>
<evidence type="ECO:0000256" key="1">
    <source>
        <dbReference type="SAM" id="Phobius"/>
    </source>
</evidence>
<organism evidence="2 3">
    <name type="scientific">Chryseobacterium taichungense</name>
    <dbReference type="NCBI Taxonomy" id="295069"/>
    <lineage>
        <taxon>Bacteria</taxon>
        <taxon>Pseudomonadati</taxon>
        <taxon>Bacteroidota</taxon>
        <taxon>Flavobacteriia</taxon>
        <taxon>Flavobacteriales</taxon>
        <taxon>Weeksellaceae</taxon>
        <taxon>Chryseobacterium group</taxon>
        <taxon>Chryseobacterium</taxon>
    </lineage>
</organism>
<protein>
    <submittedName>
        <fullName evidence="2">Uncharacterized protein</fullName>
    </submittedName>
</protein>
<evidence type="ECO:0000313" key="3">
    <source>
        <dbReference type="Proteomes" id="UP000199450"/>
    </source>
</evidence>
<accession>A0A1H8A4W9</accession>
<reference evidence="3" key="1">
    <citation type="submission" date="2016-10" db="EMBL/GenBank/DDBJ databases">
        <authorList>
            <person name="Varghese N."/>
            <person name="Submissions S."/>
        </authorList>
    </citation>
    <scope>NUCLEOTIDE SEQUENCE [LARGE SCALE GENOMIC DNA]</scope>
    <source>
        <strain evidence="3">DSM 17453</strain>
    </source>
</reference>
<evidence type="ECO:0000313" key="2">
    <source>
        <dbReference type="EMBL" id="SEM64587.1"/>
    </source>
</evidence>
<keyword evidence="1" id="KW-0812">Transmembrane</keyword>
<dbReference type="AlphaFoldDB" id="A0A1H8A4W9"/>
<name>A0A1H8A4W9_9FLAO</name>
<keyword evidence="1" id="KW-1133">Transmembrane helix</keyword>
<proteinExistence type="predicted"/>
<keyword evidence="3" id="KW-1185">Reference proteome</keyword>
<feature type="transmembrane region" description="Helical" evidence="1">
    <location>
        <begin position="34"/>
        <end position="53"/>
    </location>
</feature>
<dbReference type="Proteomes" id="UP000199450">
    <property type="component" value="Unassembled WGS sequence"/>
</dbReference>
<feature type="transmembrane region" description="Helical" evidence="1">
    <location>
        <begin position="5"/>
        <end position="22"/>
    </location>
</feature>
<gene>
    <name evidence="2" type="ORF">SAMN05421856_10546</name>
</gene>
<sequence length="58" mass="6603">MKIHLIIFGVLIAGFIIFNIFLQSGDDRTDTAINIIYASVLFAYISFMAFSLLKKMKK</sequence>
<dbReference type="STRING" id="295069.SAMN05421856_10546"/>
<dbReference type="RefSeq" id="WP_177175280.1">
    <property type="nucleotide sequence ID" value="NZ_DAMCDB010000009.1"/>
</dbReference>